<organism evidence="1 2">
    <name type="scientific">Bacteroides salyersiae</name>
    <dbReference type="NCBI Taxonomy" id="291644"/>
    <lineage>
        <taxon>Bacteria</taxon>
        <taxon>Pseudomonadati</taxon>
        <taxon>Bacteroidota</taxon>
        <taxon>Bacteroidia</taxon>
        <taxon>Bacteroidales</taxon>
        <taxon>Bacteroidaceae</taxon>
        <taxon>Bacteroides</taxon>
    </lineage>
</organism>
<protein>
    <submittedName>
        <fullName evidence="1">Uncharacterized protein</fullName>
    </submittedName>
</protein>
<proteinExistence type="predicted"/>
<evidence type="ECO:0000313" key="1">
    <source>
        <dbReference type="EMBL" id="KAA3768000.1"/>
    </source>
</evidence>
<name>A0A7J4XM11_9BACE</name>
<accession>A0A7J4XM11</accession>
<dbReference type="AlphaFoldDB" id="A0A7J4XM11"/>
<dbReference type="EMBL" id="VWMK01000004">
    <property type="protein sequence ID" value="KAA3768000.1"/>
    <property type="molecule type" value="Genomic_DNA"/>
</dbReference>
<dbReference type="Proteomes" id="UP000422221">
    <property type="component" value="Unassembled WGS sequence"/>
</dbReference>
<comment type="caution">
    <text evidence="1">The sequence shown here is derived from an EMBL/GenBank/DDBJ whole genome shotgun (WGS) entry which is preliminary data.</text>
</comment>
<gene>
    <name evidence="1" type="ORF">F3F73_06285</name>
</gene>
<dbReference type="RefSeq" id="WP_009128029.1">
    <property type="nucleotide sequence ID" value="NZ_RCXT01000003.1"/>
</dbReference>
<evidence type="ECO:0000313" key="2">
    <source>
        <dbReference type="Proteomes" id="UP000422221"/>
    </source>
</evidence>
<reference evidence="1 2" key="1">
    <citation type="journal article" date="2019" name="Nat. Med.">
        <title>A library of human gut bacterial isolates paired with longitudinal multiomics data enables mechanistic microbiome research.</title>
        <authorList>
            <person name="Poyet M."/>
            <person name="Groussin M."/>
            <person name="Gibbons S.M."/>
            <person name="Avila-Pacheco J."/>
            <person name="Jiang X."/>
            <person name="Kearney S.M."/>
            <person name="Perrotta A.R."/>
            <person name="Berdy B."/>
            <person name="Zhao S."/>
            <person name="Lieberman T.D."/>
            <person name="Swanson P.K."/>
            <person name="Smith M."/>
            <person name="Roesemann S."/>
            <person name="Alexander J.E."/>
            <person name="Rich S.A."/>
            <person name="Livny J."/>
            <person name="Vlamakis H."/>
            <person name="Clish C."/>
            <person name="Bullock K."/>
            <person name="Deik A."/>
            <person name="Scott J."/>
            <person name="Pierce K.A."/>
            <person name="Xavier R.J."/>
            <person name="Alm E.J."/>
        </authorList>
    </citation>
    <scope>NUCLEOTIDE SEQUENCE [LARGE SCALE GENOMIC DNA]</scope>
    <source>
        <strain evidence="1 2">BIOML-A10</strain>
    </source>
</reference>
<sequence>MNINEILLTVADEIARDNGYILTDERVIIGKNDWFWGNKAGFPDTQVKSRTYILPAWEDEQEGEDYFTRKIYLDMHWGKPRIHVKYPDGAFCCLTYSNDGCTEAQTFSPIGLKKALCIQEKIDKLYNREKYGR</sequence>